<feature type="domain" description="HTH luxR-type" evidence="1">
    <location>
        <begin position="182"/>
        <end position="239"/>
    </location>
</feature>
<dbReference type="GO" id="GO:0006355">
    <property type="term" value="P:regulation of DNA-templated transcription"/>
    <property type="evidence" value="ECO:0007669"/>
    <property type="project" value="InterPro"/>
</dbReference>
<proteinExistence type="predicted"/>
<sequence>MEQALLEADALIESTLSLHQERFEAPVLLSRLDSSLIADAVDQFLDGVRHSVSVTVTGAGAFVEAVAKALAERAPDGTAHSGSGFPPRVVVRMLWAANAVPELLALADQVRGVRMEIRVAEGEMRELLVVDGAVALVHSKAAIPDGHAAIVKDPAAVRALELLFAGAWSGARPLSVHLGLGTRLRTDMARRILEKLRAGYTDEEAAGEVGVSLRTYRRHVAEIMRELDATSRFQAGVRAVELGLLPDRTV</sequence>
<protein>
    <submittedName>
        <fullName evidence="2">DNA-binding CsgD family transcriptional regulator</fullName>
    </submittedName>
</protein>
<dbReference type="Proteomes" id="UP000556436">
    <property type="component" value="Unassembled WGS sequence"/>
</dbReference>
<dbReference type="InterPro" id="IPR000792">
    <property type="entry name" value="Tscrpt_reg_LuxR_C"/>
</dbReference>
<name>A0A7W7LH28_STRNE</name>
<dbReference type="AlphaFoldDB" id="A0A7W7LH28"/>
<dbReference type="Gene3D" id="1.10.10.10">
    <property type="entry name" value="Winged helix-like DNA-binding domain superfamily/Winged helix DNA-binding domain"/>
    <property type="match status" value="1"/>
</dbReference>
<dbReference type="SMART" id="SM00421">
    <property type="entry name" value="HTH_LUXR"/>
    <property type="match status" value="1"/>
</dbReference>
<dbReference type="GO" id="GO:0003677">
    <property type="term" value="F:DNA binding"/>
    <property type="evidence" value="ECO:0007669"/>
    <property type="project" value="UniProtKB-KW"/>
</dbReference>
<reference evidence="2 3" key="1">
    <citation type="submission" date="2020-08" db="EMBL/GenBank/DDBJ databases">
        <title>Genomic Encyclopedia of Type Strains, Phase III (KMG-III): the genomes of soil and plant-associated and newly described type strains.</title>
        <authorList>
            <person name="Whitman W."/>
        </authorList>
    </citation>
    <scope>NUCLEOTIDE SEQUENCE [LARGE SCALE GENOMIC DNA]</scope>
    <source>
        <strain evidence="2 3">CECT 3265</strain>
    </source>
</reference>
<dbReference type="RefSeq" id="WP_184738973.1">
    <property type="nucleotide sequence ID" value="NZ_BMRW01000014.1"/>
</dbReference>
<gene>
    <name evidence="2" type="ORF">FHS38_006142</name>
</gene>
<comment type="caution">
    <text evidence="2">The sequence shown here is derived from an EMBL/GenBank/DDBJ whole genome shotgun (WGS) entry which is preliminary data.</text>
</comment>
<evidence type="ECO:0000313" key="2">
    <source>
        <dbReference type="EMBL" id="MBB4890064.1"/>
    </source>
</evidence>
<keyword evidence="2" id="KW-0238">DNA-binding</keyword>
<evidence type="ECO:0000259" key="1">
    <source>
        <dbReference type="SMART" id="SM00421"/>
    </source>
</evidence>
<dbReference type="InterPro" id="IPR016032">
    <property type="entry name" value="Sig_transdc_resp-reg_C-effctor"/>
</dbReference>
<organism evidence="2 3">
    <name type="scientific">Streptomyces netropsis</name>
    <name type="common">Streptoverticillium netropsis</name>
    <dbReference type="NCBI Taxonomy" id="55404"/>
    <lineage>
        <taxon>Bacteria</taxon>
        <taxon>Bacillati</taxon>
        <taxon>Actinomycetota</taxon>
        <taxon>Actinomycetes</taxon>
        <taxon>Kitasatosporales</taxon>
        <taxon>Streptomycetaceae</taxon>
        <taxon>Streptomyces</taxon>
    </lineage>
</organism>
<keyword evidence="3" id="KW-1185">Reference proteome</keyword>
<dbReference type="EMBL" id="JACHJG010000016">
    <property type="protein sequence ID" value="MBB4890064.1"/>
    <property type="molecule type" value="Genomic_DNA"/>
</dbReference>
<dbReference type="InterPro" id="IPR036388">
    <property type="entry name" value="WH-like_DNA-bd_sf"/>
</dbReference>
<accession>A0A7W7LH28</accession>
<evidence type="ECO:0000313" key="3">
    <source>
        <dbReference type="Proteomes" id="UP000556436"/>
    </source>
</evidence>
<dbReference type="SUPFAM" id="SSF46894">
    <property type="entry name" value="C-terminal effector domain of the bipartite response regulators"/>
    <property type="match status" value="1"/>
</dbReference>